<dbReference type="Pfam" id="PF18731">
    <property type="entry name" value="HEPN_Swt1"/>
    <property type="match status" value="1"/>
</dbReference>
<gene>
    <name evidence="3" type="ORF">CEE36_08250</name>
</gene>
<comment type="caution">
    <text evidence="3">The sequence shown here is derived from an EMBL/GenBank/DDBJ whole genome shotgun (WGS) entry which is preliminary data.</text>
</comment>
<dbReference type="AlphaFoldDB" id="A0A532V2H8"/>
<reference evidence="3 4" key="1">
    <citation type="submission" date="2017-06" db="EMBL/GenBank/DDBJ databases">
        <title>Novel microbial phyla capable of carbon fixation and sulfur reduction in deep-sea sediments.</title>
        <authorList>
            <person name="Huang J."/>
            <person name="Baker B."/>
            <person name="Wang Y."/>
        </authorList>
    </citation>
    <scope>NUCLEOTIDE SEQUENCE [LARGE SCALE GENOMIC DNA]</scope>
    <source>
        <strain evidence="3">B3_TA06</strain>
    </source>
</reference>
<proteinExistence type="predicted"/>
<sequence>MREVGTQYPLELAAAIFLVRRKDNPYDKSLGISNETLEKLGKLDPIVTAPRAQPKKTSKPSLEPTKEPTKRPINVYIAQKFKLTDPILPKARLDEAKIMAGIYPLLYVLENSIRAFMLRVLNHHIGKNWWDEPDLLNLELKRRVEKRIADENKEPWHGKRGSGVHQIYYTDLGELPEIMTSKKCWKFFKNIIGTQESIKRRIREICLSRNIIMHCNPLSKHDQTRLEVYFRDWENLLEEKMDSIPN</sequence>
<dbReference type="Proteomes" id="UP000317778">
    <property type="component" value="Unassembled WGS sequence"/>
</dbReference>
<evidence type="ECO:0000313" key="3">
    <source>
        <dbReference type="EMBL" id="TKJ41434.1"/>
    </source>
</evidence>
<organism evidence="3 4">
    <name type="scientific">candidate division TA06 bacterium B3_TA06</name>
    <dbReference type="NCBI Taxonomy" id="2012487"/>
    <lineage>
        <taxon>Bacteria</taxon>
        <taxon>Bacteria division TA06</taxon>
    </lineage>
</organism>
<evidence type="ECO:0000259" key="2">
    <source>
        <dbReference type="Pfam" id="PF18731"/>
    </source>
</evidence>
<protein>
    <recommendedName>
        <fullName evidence="2">Swt1-like HEPN domain-containing protein</fullName>
    </recommendedName>
</protein>
<accession>A0A532V2H8</accession>
<feature type="region of interest" description="Disordered" evidence="1">
    <location>
        <begin position="48"/>
        <end position="68"/>
    </location>
</feature>
<evidence type="ECO:0000313" key="4">
    <source>
        <dbReference type="Proteomes" id="UP000317778"/>
    </source>
</evidence>
<dbReference type="InterPro" id="IPR041650">
    <property type="entry name" value="HEPN_Swt1"/>
</dbReference>
<name>A0A532V2H8_UNCT6</name>
<evidence type="ECO:0000256" key="1">
    <source>
        <dbReference type="SAM" id="MobiDB-lite"/>
    </source>
</evidence>
<dbReference type="EMBL" id="NJBO01000013">
    <property type="protein sequence ID" value="TKJ41434.1"/>
    <property type="molecule type" value="Genomic_DNA"/>
</dbReference>
<feature type="domain" description="Swt1-like HEPN" evidence="2">
    <location>
        <begin position="106"/>
        <end position="226"/>
    </location>
</feature>